<keyword evidence="2" id="KW-1185">Reference proteome</keyword>
<dbReference type="Proteomes" id="UP001177021">
    <property type="component" value="Unassembled WGS sequence"/>
</dbReference>
<organism evidence="1 2">
    <name type="scientific">Trifolium pratense</name>
    <name type="common">Red clover</name>
    <dbReference type="NCBI Taxonomy" id="57577"/>
    <lineage>
        <taxon>Eukaryota</taxon>
        <taxon>Viridiplantae</taxon>
        <taxon>Streptophyta</taxon>
        <taxon>Embryophyta</taxon>
        <taxon>Tracheophyta</taxon>
        <taxon>Spermatophyta</taxon>
        <taxon>Magnoliopsida</taxon>
        <taxon>eudicotyledons</taxon>
        <taxon>Gunneridae</taxon>
        <taxon>Pentapetalae</taxon>
        <taxon>rosids</taxon>
        <taxon>fabids</taxon>
        <taxon>Fabales</taxon>
        <taxon>Fabaceae</taxon>
        <taxon>Papilionoideae</taxon>
        <taxon>50 kb inversion clade</taxon>
        <taxon>NPAAA clade</taxon>
        <taxon>Hologalegina</taxon>
        <taxon>IRL clade</taxon>
        <taxon>Trifolieae</taxon>
        <taxon>Trifolium</taxon>
    </lineage>
</organism>
<name>A0ACB0IG00_TRIPR</name>
<proteinExistence type="predicted"/>
<comment type="caution">
    <text evidence="1">The sequence shown here is derived from an EMBL/GenBank/DDBJ whole genome shotgun (WGS) entry which is preliminary data.</text>
</comment>
<protein>
    <submittedName>
        <fullName evidence="1">Uncharacterized protein</fullName>
    </submittedName>
</protein>
<evidence type="ECO:0000313" key="2">
    <source>
        <dbReference type="Proteomes" id="UP001177021"/>
    </source>
</evidence>
<gene>
    <name evidence="1" type="ORF">MILVUS5_LOCUS2609</name>
</gene>
<evidence type="ECO:0000313" key="1">
    <source>
        <dbReference type="EMBL" id="CAJ2630931.1"/>
    </source>
</evidence>
<accession>A0ACB0IG00</accession>
<reference evidence="1" key="1">
    <citation type="submission" date="2023-10" db="EMBL/GenBank/DDBJ databases">
        <authorList>
            <person name="Rodriguez Cubillos JULIANA M."/>
            <person name="De Vega J."/>
        </authorList>
    </citation>
    <scope>NUCLEOTIDE SEQUENCE</scope>
</reference>
<dbReference type="EMBL" id="CASHSV030000001">
    <property type="protein sequence ID" value="CAJ2630931.1"/>
    <property type="molecule type" value="Genomic_DNA"/>
</dbReference>
<sequence>MADEENNAVTYTVKITVTLTIPPPETQPSTLDVNAETVPFKADEAAQAMNVATEIIVLSDDDDDSVKSDDVVAIEESDTDQGKQDIDIGDNNVAQTMDAVTETASLNNGDDVADREKQATASLPDDERSVEADDVAVGSSSFGKKRGRKRKTVKEAEIPKTGNEVQQVNKKLKCMEQIVPESIEESKSTMCHQCQRNDKGRVVRCTKCKRKRFCIPCLTNWYPKLKESDVAEACPVCRDNCNCKACLRSFTLINEIKHRAKSKTNKDEEVEFSKYLLKGLLPYLRQLDEEQTVEKEREAKRQGLSLSKLKIKSADYPKDERVYCDNCKTSIYDYHRTCTKCSFDLCLLCCCELRGGQLLGGADPIELEYIFRGRDYVHGGNEEKQVEGNTSQDEDESTTREWSRSGWHSKGDGNIPCPKLNNECDHGYLELRRILPPNCISELVCKAEELVKTFKLQDAEETLNNGCSCLKPVRNADDINNNTRKAAFREDSVDNFLYCPRTLDVHHEDLRHFQYHWSKGEPVIASNVLECSFGLSWEPLVMWRAFRQITNSKHDVHLDVKAVNCLDWCQGDINIHQFFTGYINGRKDWLDWPQVLKLKDWPPSDLFQELLPRHHAEFISSLPYKEYTDPFKGSLNLAVKLPDYCVMPDMGPRTYIAYGFAQEFGRGDSVTKLHCDASDAVNVLTHIAKVELKPEQIAAIKKLTRRHLEQDKRELHVDGKVVEIFHQHSGTNDDDLSCRPELKEVEKVTVKQENSSFAGEDSLDGALWDIFRREDVPKLQEYIKKHFREFRHIHCSPLKQIIHPIHDQTIYLTMEHKKKLKEEYGIEPWTFIQKLGDAVFIPAGLPHQVRNLKSCIKVALDFVSPEHIGECFRLTEECRKLPINHKSAEDKFEVKKIVIHAMLDVVEKLEKARLVIANFRPLGLGKPSLLCKYTAERSNQFGNVIWECNLGFF</sequence>